<reference evidence="2 3" key="1">
    <citation type="submission" date="2018-12" db="EMBL/GenBank/DDBJ databases">
        <authorList>
            <consortium name="Pathogen Informatics"/>
        </authorList>
    </citation>
    <scope>NUCLEOTIDE SEQUENCE [LARGE SCALE GENOMIC DNA]</scope>
    <source>
        <strain evidence="2 3">NCTC6754</strain>
    </source>
</reference>
<feature type="transmembrane region" description="Helical" evidence="1">
    <location>
        <begin position="6"/>
        <end position="28"/>
    </location>
</feature>
<keyword evidence="1" id="KW-1133">Transmembrane helix</keyword>
<keyword evidence="1" id="KW-0812">Transmembrane</keyword>
<evidence type="ECO:0000256" key="1">
    <source>
        <dbReference type="SAM" id="Phobius"/>
    </source>
</evidence>
<evidence type="ECO:0000313" key="2">
    <source>
        <dbReference type="EMBL" id="VEB50845.1"/>
    </source>
</evidence>
<dbReference type="Proteomes" id="UP000269208">
    <property type="component" value="Chromosome"/>
</dbReference>
<accession>A0A3S4HWG7</accession>
<protein>
    <submittedName>
        <fullName evidence="2">Small integral membrane protein</fullName>
    </submittedName>
</protein>
<proteinExistence type="predicted"/>
<dbReference type="EMBL" id="LR134190">
    <property type="protein sequence ID" value="VEB50845.1"/>
    <property type="molecule type" value="Genomic_DNA"/>
</dbReference>
<organism evidence="2 3">
    <name type="scientific">Salmonella enterica I</name>
    <dbReference type="NCBI Taxonomy" id="59201"/>
    <lineage>
        <taxon>Bacteria</taxon>
        <taxon>Pseudomonadati</taxon>
        <taxon>Pseudomonadota</taxon>
        <taxon>Gammaproteobacteria</taxon>
        <taxon>Enterobacterales</taxon>
        <taxon>Enterobacteriaceae</taxon>
        <taxon>Salmonella</taxon>
    </lineage>
</organism>
<dbReference type="AlphaFoldDB" id="A0A3S4HWG7"/>
<name>A0A3S4HWG7_SALET</name>
<evidence type="ECO:0000313" key="3">
    <source>
        <dbReference type="Proteomes" id="UP000269208"/>
    </source>
</evidence>
<dbReference type="PROSITE" id="PS51257">
    <property type="entry name" value="PROKAR_LIPOPROTEIN"/>
    <property type="match status" value="1"/>
</dbReference>
<sequence>MFRWGIIFLVIALIAAALGFWWTGWYGCRRGENRLRRRDRALPGQPVHGP</sequence>
<keyword evidence="1" id="KW-0472">Membrane</keyword>
<gene>
    <name evidence="2" type="ORF">NCTC6754_00531</name>
</gene>